<name>A0ACC2WZW4_9TREE</name>
<reference evidence="1" key="1">
    <citation type="submission" date="2023-04" db="EMBL/GenBank/DDBJ databases">
        <title>Draft Genome sequencing of Naganishia species isolated from polar environments using Oxford Nanopore Technology.</title>
        <authorList>
            <person name="Leo P."/>
            <person name="Venkateswaran K."/>
        </authorList>
    </citation>
    <scope>NUCLEOTIDE SEQUENCE</scope>
    <source>
        <strain evidence="1">MNA-CCFEE 5262</strain>
    </source>
</reference>
<dbReference type="Proteomes" id="UP001230649">
    <property type="component" value="Unassembled WGS sequence"/>
</dbReference>
<evidence type="ECO:0000313" key="1">
    <source>
        <dbReference type="EMBL" id="KAJ9117157.1"/>
    </source>
</evidence>
<evidence type="ECO:0000313" key="2">
    <source>
        <dbReference type="Proteomes" id="UP001230649"/>
    </source>
</evidence>
<keyword evidence="2" id="KW-1185">Reference proteome</keyword>
<accession>A0ACC2WZW4</accession>
<comment type="caution">
    <text evidence="1">The sequence shown here is derived from an EMBL/GenBank/DDBJ whole genome shotgun (WGS) entry which is preliminary data.</text>
</comment>
<sequence>MDSAGFMARLTANQEKTTPMRKTGEKPIHLKSIFTDEKETTLTYAQLPTLTLHRSPIPAPLASALFQELMSEAESYERHEWFLAGRKVQSPHTSGYYHDGQLEAEDSAAGEGYWYAGKQVNPAPRYPPLLGQAAALITPYVNNVLARRSRLAGEYAGEWRANFAAVNHYHGAASSVGWHADQSTYLGPCATIVSLSLGTPREFRLRPVPHHSSPTTDALGNSLRTYAVTLGHNSLCIMHAGTQELYKHTVPPTPTGSVDIFKPPYDSAQRWVPPEARKGYTSRINITFRFYRPDFRPYPGLAPGGGKRQGTPVCRCGIPWYVVVVVPSSSRVQPHLTPFVGSVLRADQKGKARAAAAAAAGGNGPTTTAPTDEPSPRVKDLAQALSGMIYFWQCQSSSVTGTDKGCGFFRVLDFVEEGRGPCFTSG</sequence>
<gene>
    <name evidence="1" type="ORF">QFC20_000300</name>
</gene>
<protein>
    <submittedName>
        <fullName evidence="1">Uncharacterized protein</fullName>
    </submittedName>
</protein>
<dbReference type="EMBL" id="JASBWS010000002">
    <property type="protein sequence ID" value="KAJ9117157.1"/>
    <property type="molecule type" value="Genomic_DNA"/>
</dbReference>
<proteinExistence type="predicted"/>
<organism evidence="1 2">
    <name type="scientific">Naganishia adeliensis</name>
    <dbReference type="NCBI Taxonomy" id="92952"/>
    <lineage>
        <taxon>Eukaryota</taxon>
        <taxon>Fungi</taxon>
        <taxon>Dikarya</taxon>
        <taxon>Basidiomycota</taxon>
        <taxon>Agaricomycotina</taxon>
        <taxon>Tremellomycetes</taxon>
        <taxon>Filobasidiales</taxon>
        <taxon>Filobasidiaceae</taxon>
        <taxon>Naganishia</taxon>
    </lineage>
</organism>